<evidence type="ECO:0000256" key="2">
    <source>
        <dbReference type="ARBA" id="ARBA00022490"/>
    </source>
</evidence>
<proteinExistence type="inferred from homology"/>
<dbReference type="InterPro" id="IPR014048">
    <property type="entry name" value="MethylDNA_cys_MeTrfase_DNA-bd"/>
</dbReference>
<dbReference type="EC" id="2.1.1.63" evidence="8"/>
<evidence type="ECO:0000256" key="8">
    <source>
        <dbReference type="HAMAP-Rule" id="MF_00772"/>
    </source>
</evidence>
<feature type="domain" description="Methylguanine DNA methyltransferase ribonuclease-like" evidence="10">
    <location>
        <begin position="4"/>
        <end position="76"/>
    </location>
</feature>
<evidence type="ECO:0000259" key="9">
    <source>
        <dbReference type="Pfam" id="PF01035"/>
    </source>
</evidence>
<organism evidence="11 12">
    <name type="scientific">Thalassotalea nanhaiensis</name>
    <dbReference type="NCBI Taxonomy" id="3065648"/>
    <lineage>
        <taxon>Bacteria</taxon>
        <taxon>Pseudomonadati</taxon>
        <taxon>Pseudomonadota</taxon>
        <taxon>Gammaproteobacteria</taxon>
        <taxon>Alteromonadales</taxon>
        <taxon>Colwelliaceae</taxon>
        <taxon>Thalassotalea</taxon>
    </lineage>
</organism>
<feature type="active site" description="Nucleophile; methyl group acceptor" evidence="8">
    <location>
        <position position="132"/>
    </location>
</feature>
<keyword evidence="12" id="KW-1185">Reference proteome</keyword>
<reference evidence="12" key="1">
    <citation type="submission" date="2023-09" db="EMBL/GenBank/DDBJ databases">
        <authorList>
            <person name="Li S."/>
            <person name="Li X."/>
            <person name="Zhang C."/>
            <person name="Zhao Z."/>
        </authorList>
    </citation>
    <scope>NUCLEOTIDE SEQUENCE [LARGE SCALE GENOMIC DNA]</scope>
    <source>
        <strain evidence="12">SQ345</strain>
    </source>
</reference>
<name>A0ABY9TN39_9GAMM</name>
<comment type="function">
    <text evidence="8">Involved in the cellular defense against the biological effects of O6-methylguanine (O6-MeG) and O4-methylthymine (O4-MeT) in DNA. Repairs the methylated nucleobase in DNA by stoichiometrically transferring the methyl group to a cysteine residue in the enzyme. This is a suicide reaction: the enzyme is irreversibly inactivated.</text>
</comment>
<dbReference type="Pfam" id="PF02870">
    <property type="entry name" value="Methyltransf_1N"/>
    <property type="match status" value="1"/>
</dbReference>
<keyword evidence="2 8" id="KW-0963">Cytoplasm</keyword>
<comment type="similarity">
    <text evidence="8">Belongs to the MGMT family.</text>
</comment>
<dbReference type="InterPro" id="IPR036631">
    <property type="entry name" value="MGMT_N_sf"/>
</dbReference>
<dbReference type="GO" id="GO:0032259">
    <property type="term" value="P:methylation"/>
    <property type="evidence" value="ECO:0007669"/>
    <property type="project" value="UniProtKB-KW"/>
</dbReference>
<keyword evidence="3 8" id="KW-0489">Methyltransferase</keyword>
<dbReference type="SUPFAM" id="SSF53155">
    <property type="entry name" value="Methylated DNA-protein cysteine methyltransferase domain"/>
    <property type="match status" value="1"/>
</dbReference>
<dbReference type="InterPro" id="IPR023546">
    <property type="entry name" value="MGMT"/>
</dbReference>
<dbReference type="PROSITE" id="PS00374">
    <property type="entry name" value="MGMT"/>
    <property type="match status" value="1"/>
</dbReference>
<dbReference type="InterPro" id="IPR001497">
    <property type="entry name" value="MethylDNA_cys_MeTrfase_AS"/>
</dbReference>
<keyword evidence="5 8" id="KW-0227">DNA damage</keyword>
<dbReference type="PANTHER" id="PTHR10815">
    <property type="entry name" value="METHYLATED-DNA--PROTEIN-CYSTEINE METHYLTRANSFERASE"/>
    <property type="match status" value="1"/>
</dbReference>
<dbReference type="HAMAP" id="MF_00772">
    <property type="entry name" value="OGT"/>
    <property type="match status" value="1"/>
</dbReference>
<evidence type="ECO:0000256" key="5">
    <source>
        <dbReference type="ARBA" id="ARBA00022763"/>
    </source>
</evidence>
<evidence type="ECO:0000259" key="10">
    <source>
        <dbReference type="Pfam" id="PF02870"/>
    </source>
</evidence>
<keyword evidence="4 8" id="KW-0808">Transferase</keyword>
<evidence type="ECO:0000313" key="12">
    <source>
        <dbReference type="Proteomes" id="UP001248581"/>
    </source>
</evidence>
<comment type="miscellaneous">
    <text evidence="8">This enzyme catalyzes only one turnover and therefore is not strictly catalytic. According to one definition, an enzyme is a biocatalyst that acts repeatedly and over many reaction cycles.</text>
</comment>
<dbReference type="CDD" id="cd06445">
    <property type="entry name" value="ATase"/>
    <property type="match status" value="1"/>
</dbReference>
<accession>A0ABY9TN39</accession>
<keyword evidence="6 8" id="KW-0234">DNA repair</keyword>
<feature type="domain" description="Methylated-DNA-[protein]-cysteine S-methyltransferase DNA binding" evidence="9">
    <location>
        <begin position="82"/>
        <end position="161"/>
    </location>
</feature>
<dbReference type="PANTHER" id="PTHR10815:SF13">
    <property type="entry name" value="METHYLATED-DNA--PROTEIN-CYSTEINE METHYLTRANSFERASE"/>
    <property type="match status" value="1"/>
</dbReference>
<dbReference type="InterPro" id="IPR036388">
    <property type="entry name" value="WH-like_DNA-bd_sf"/>
</dbReference>
<evidence type="ECO:0000256" key="3">
    <source>
        <dbReference type="ARBA" id="ARBA00022603"/>
    </source>
</evidence>
<dbReference type="SUPFAM" id="SSF46767">
    <property type="entry name" value="Methylated DNA-protein cysteine methyltransferase, C-terminal domain"/>
    <property type="match status" value="1"/>
</dbReference>
<sequence>MKKYYDILTTDCGDIAIIANNEGIIEVAFQQGKVAVEITKDYQLADEHAPVHLAQAKQQLTEYFSGSRQSFDLPLSQHGTIFQNNVWQALTKIPFGKTINYGQLASNINNPKAVRAVGTANGANKIAIIVPCHRVIGRDKKLTGYAGGMGIKAKLLMLEGAHFKV</sequence>
<dbReference type="RefSeq" id="WP_348388876.1">
    <property type="nucleotide sequence ID" value="NZ_CP134146.1"/>
</dbReference>
<dbReference type="GO" id="GO:0003908">
    <property type="term" value="F:methylated-DNA-[protein]-cysteine S-methyltransferase activity"/>
    <property type="evidence" value="ECO:0007669"/>
    <property type="project" value="UniProtKB-EC"/>
</dbReference>
<dbReference type="InterPro" id="IPR036217">
    <property type="entry name" value="MethylDNA_cys_MeTrfase_DNAb"/>
</dbReference>
<comment type="catalytic activity">
    <reaction evidence="7 8">
        <text>a 6-O-methyl-2'-deoxyguanosine in DNA + L-cysteinyl-[protein] = S-methyl-L-cysteinyl-[protein] + a 2'-deoxyguanosine in DNA</text>
        <dbReference type="Rhea" id="RHEA:24000"/>
        <dbReference type="Rhea" id="RHEA-COMP:10131"/>
        <dbReference type="Rhea" id="RHEA-COMP:10132"/>
        <dbReference type="Rhea" id="RHEA-COMP:11367"/>
        <dbReference type="Rhea" id="RHEA-COMP:11368"/>
        <dbReference type="ChEBI" id="CHEBI:29950"/>
        <dbReference type="ChEBI" id="CHEBI:82612"/>
        <dbReference type="ChEBI" id="CHEBI:85445"/>
        <dbReference type="ChEBI" id="CHEBI:85448"/>
        <dbReference type="EC" id="2.1.1.63"/>
    </reaction>
</comment>
<dbReference type="NCBIfam" id="TIGR00589">
    <property type="entry name" value="ogt"/>
    <property type="match status" value="1"/>
</dbReference>
<dbReference type="Pfam" id="PF01035">
    <property type="entry name" value="DNA_binding_1"/>
    <property type="match status" value="1"/>
</dbReference>
<dbReference type="Gene3D" id="1.10.10.10">
    <property type="entry name" value="Winged helix-like DNA-binding domain superfamily/Winged helix DNA-binding domain"/>
    <property type="match status" value="1"/>
</dbReference>
<gene>
    <name evidence="11" type="ORF">RI845_06190</name>
</gene>
<evidence type="ECO:0000256" key="1">
    <source>
        <dbReference type="ARBA" id="ARBA00001286"/>
    </source>
</evidence>
<comment type="catalytic activity">
    <reaction evidence="1 8">
        <text>a 4-O-methyl-thymidine in DNA + L-cysteinyl-[protein] = a thymidine in DNA + S-methyl-L-cysteinyl-[protein]</text>
        <dbReference type="Rhea" id="RHEA:53428"/>
        <dbReference type="Rhea" id="RHEA-COMP:10131"/>
        <dbReference type="Rhea" id="RHEA-COMP:10132"/>
        <dbReference type="Rhea" id="RHEA-COMP:13555"/>
        <dbReference type="Rhea" id="RHEA-COMP:13556"/>
        <dbReference type="ChEBI" id="CHEBI:29950"/>
        <dbReference type="ChEBI" id="CHEBI:82612"/>
        <dbReference type="ChEBI" id="CHEBI:137386"/>
        <dbReference type="ChEBI" id="CHEBI:137387"/>
        <dbReference type="EC" id="2.1.1.63"/>
    </reaction>
</comment>
<evidence type="ECO:0000256" key="4">
    <source>
        <dbReference type="ARBA" id="ARBA00022679"/>
    </source>
</evidence>
<comment type="subcellular location">
    <subcellularLocation>
        <location evidence="8">Cytoplasm</location>
    </subcellularLocation>
</comment>
<dbReference type="InterPro" id="IPR008332">
    <property type="entry name" value="MethylG_MeTrfase_N"/>
</dbReference>
<evidence type="ECO:0000313" key="11">
    <source>
        <dbReference type="EMBL" id="WNC69733.1"/>
    </source>
</evidence>
<evidence type="ECO:0000256" key="6">
    <source>
        <dbReference type="ARBA" id="ARBA00023204"/>
    </source>
</evidence>
<protein>
    <recommendedName>
        <fullName evidence="8">Methylated-DNA--protein-cysteine methyltransferase</fullName>
        <ecNumber evidence="8">2.1.1.63</ecNumber>
    </recommendedName>
    <alternativeName>
        <fullName evidence="8">6-O-methylguanine-DNA methyltransferase</fullName>
        <shortName evidence="8">MGMT</shortName>
    </alternativeName>
    <alternativeName>
        <fullName evidence="8">O-6-methylguanine-DNA-alkyltransferase</fullName>
    </alternativeName>
</protein>
<dbReference type="EMBL" id="CP134146">
    <property type="protein sequence ID" value="WNC69733.1"/>
    <property type="molecule type" value="Genomic_DNA"/>
</dbReference>
<evidence type="ECO:0000256" key="7">
    <source>
        <dbReference type="ARBA" id="ARBA00049348"/>
    </source>
</evidence>
<dbReference type="Gene3D" id="3.30.160.70">
    <property type="entry name" value="Methylated DNA-protein cysteine methyltransferase domain"/>
    <property type="match status" value="1"/>
</dbReference>
<dbReference type="Proteomes" id="UP001248581">
    <property type="component" value="Chromosome"/>
</dbReference>